<accession>A0A2K4ZKW3</accession>
<dbReference type="PANTHER" id="PTHR43133:SF8">
    <property type="entry name" value="RNA POLYMERASE SIGMA FACTOR HI_1459-RELATED"/>
    <property type="match status" value="1"/>
</dbReference>
<keyword evidence="3" id="KW-0731">Sigma factor</keyword>
<protein>
    <submittedName>
        <fullName evidence="8">RNA polymerase sigma-E factor</fullName>
    </submittedName>
</protein>
<dbReference type="InterPro" id="IPR014284">
    <property type="entry name" value="RNA_pol_sigma-70_dom"/>
</dbReference>
<dbReference type="InterPro" id="IPR013249">
    <property type="entry name" value="RNA_pol_sigma70_r4_t2"/>
</dbReference>
<evidence type="ECO:0000256" key="2">
    <source>
        <dbReference type="ARBA" id="ARBA00023015"/>
    </source>
</evidence>
<dbReference type="GO" id="GO:0016987">
    <property type="term" value="F:sigma factor activity"/>
    <property type="evidence" value="ECO:0007669"/>
    <property type="project" value="UniProtKB-KW"/>
</dbReference>
<keyword evidence="5" id="KW-0804">Transcription</keyword>
<dbReference type="Proteomes" id="UP000236311">
    <property type="component" value="Unassembled WGS sequence"/>
</dbReference>
<dbReference type="InterPro" id="IPR036388">
    <property type="entry name" value="WH-like_DNA-bd_sf"/>
</dbReference>
<evidence type="ECO:0000313" key="8">
    <source>
        <dbReference type="EMBL" id="SOY31127.1"/>
    </source>
</evidence>
<gene>
    <name evidence="8" type="primary">sigE_3</name>
    <name evidence="8" type="ORF">AMURIS_03861</name>
</gene>
<dbReference type="PANTHER" id="PTHR43133">
    <property type="entry name" value="RNA POLYMERASE ECF-TYPE SIGMA FACTO"/>
    <property type="match status" value="1"/>
</dbReference>
<dbReference type="SUPFAM" id="SSF88659">
    <property type="entry name" value="Sigma3 and sigma4 domains of RNA polymerase sigma factors"/>
    <property type="match status" value="1"/>
</dbReference>
<dbReference type="Pfam" id="PF08281">
    <property type="entry name" value="Sigma70_r4_2"/>
    <property type="match status" value="1"/>
</dbReference>
<keyword evidence="9" id="KW-1185">Reference proteome</keyword>
<dbReference type="RefSeq" id="WP_103241135.1">
    <property type="nucleotide sequence ID" value="NZ_JANJZD010000023.1"/>
</dbReference>
<organism evidence="8 9">
    <name type="scientific">Acetatifactor muris</name>
    <dbReference type="NCBI Taxonomy" id="879566"/>
    <lineage>
        <taxon>Bacteria</taxon>
        <taxon>Bacillati</taxon>
        <taxon>Bacillota</taxon>
        <taxon>Clostridia</taxon>
        <taxon>Lachnospirales</taxon>
        <taxon>Lachnospiraceae</taxon>
        <taxon>Acetatifactor</taxon>
    </lineage>
</organism>
<evidence type="ECO:0000256" key="4">
    <source>
        <dbReference type="ARBA" id="ARBA00023125"/>
    </source>
</evidence>
<sequence length="429" mass="49944">MDDFEQMLQTERVSLERFVRYRLPSREDADDVLQEIYLSAYQKFPQLKNKASFKAWLLVIARNKCNDYFRRKAAQLEIPVDELTETILSDSRQGLSERSYVQETLDLLGDKDKQILYLYFWKEMPQTEIAKKLNIPVGTVKSRLHTAKQNFKNQYPYPTGNMYPGNGTKGECTMKKLPEFIPEYTITESSKPPFSVKWEELMGWFLVPRPGEKLSWGMYDIPSRKCSHVYDMKVTGKAKVHGIEGIELTAREASYSDKSDVIQRTFVAQLTDTHCRYLATLRNDGDVRNYITFLDGDEFMPNWGFGEDNCGNEINLSPKGDIRRTGTIVTSAGKEFLLDIVGRYTVTIGGKHYDTVCVMDIETYNCGVVSEQYLDTNGRTILWRRFNRDDWAFDRYKKKWSEQLPENEQLTVNGITYVQWYDCITDYIL</sequence>
<dbReference type="CDD" id="cd06171">
    <property type="entry name" value="Sigma70_r4"/>
    <property type="match status" value="1"/>
</dbReference>
<feature type="domain" description="RNA polymerase sigma factor 70 region 4 type 2" evidence="7">
    <location>
        <begin position="100"/>
        <end position="149"/>
    </location>
</feature>
<dbReference type="NCBIfam" id="TIGR02937">
    <property type="entry name" value="sigma70-ECF"/>
    <property type="match status" value="1"/>
</dbReference>
<dbReference type="InterPro" id="IPR013325">
    <property type="entry name" value="RNA_pol_sigma_r2"/>
</dbReference>
<feature type="domain" description="RNA polymerase sigma-70 region 2" evidence="6">
    <location>
        <begin position="15"/>
        <end position="73"/>
    </location>
</feature>
<dbReference type="GO" id="GO:0003677">
    <property type="term" value="F:DNA binding"/>
    <property type="evidence" value="ECO:0007669"/>
    <property type="project" value="UniProtKB-KW"/>
</dbReference>
<dbReference type="AlphaFoldDB" id="A0A2K4ZKW3"/>
<proteinExistence type="inferred from homology"/>
<dbReference type="InterPro" id="IPR039425">
    <property type="entry name" value="RNA_pol_sigma-70-like"/>
</dbReference>
<dbReference type="SUPFAM" id="SSF88946">
    <property type="entry name" value="Sigma2 domain of RNA polymerase sigma factors"/>
    <property type="match status" value="1"/>
</dbReference>
<keyword evidence="4" id="KW-0238">DNA-binding</keyword>
<dbReference type="GO" id="GO:0006352">
    <property type="term" value="P:DNA-templated transcription initiation"/>
    <property type="evidence" value="ECO:0007669"/>
    <property type="project" value="InterPro"/>
</dbReference>
<evidence type="ECO:0000313" key="9">
    <source>
        <dbReference type="Proteomes" id="UP000236311"/>
    </source>
</evidence>
<evidence type="ECO:0000256" key="3">
    <source>
        <dbReference type="ARBA" id="ARBA00023082"/>
    </source>
</evidence>
<evidence type="ECO:0000259" key="6">
    <source>
        <dbReference type="Pfam" id="PF04542"/>
    </source>
</evidence>
<comment type="similarity">
    <text evidence="1">Belongs to the sigma-70 factor family. ECF subfamily.</text>
</comment>
<dbReference type="InterPro" id="IPR013324">
    <property type="entry name" value="RNA_pol_sigma_r3/r4-like"/>
</dbReference>
<dbReference type="Gene3D" id="1.10.10.10">
    <property type="entry name" value="Winged helix-like DNA-binding domain superfamily/Winged helix DNA-binding domain"/>
    <property type="match status" value="1"/>
</dbReference>
<reference evidence="8 9" key="1">
    <citation type="submission" date="2018-01" db="EMBL/GenBank/DDBJ databases">
        <authorList>
            <person name="Gaut B.S."/>
            <person name="Morton B.R."/>
            <person name="Clegg M.T."/>
            <person name="Duvall M.R."/>
        </authorList>
    </citation>
    <scope>NUCLEOTIDE SEQUENCE [LARGE SCALE GENOMIC DNA]</scope>
    <source>
        <strain evidence="8">GP69</strain>
    </source>
</reference>
<name>A0A2K4ZKW3_9FIRM</name>
<evidence type="ECO:0000256" key="1">
    <source>
        <dbReference type="ARBA" id="ARBA00010641"/>
    </source>
</evidence>
<dbReference type="EMBL" id="OFSM01000022">
    <property type="protein sequence ID" value="SOY31127.1"/>
    <property type="molecule type" value="Genomic_DNA"/>
</dbReference>
<dbReference type="Pfam" id="PF04542">
    <property type="entry name" value="Sigma70_r2"/>
    <property type="match status" value="1"/>
</dbReference>
<dbReference type="OrthoDB" id="1918609at2"/>
<evidence type="ECO:0000259" key="7">
    <source>
        <dbReference type="Pfam" id="PF08281"/>
    </source>
</evidence>
<dbReference type="InterPro" id="IPR007627">
    <property type="entry name" value="RNA_pol_sigma70_r2"/>
</dbReference>
<dbReference type="Gene3D" id="1.10.1740.10">
    <property type="match status" value="1"/>
</dbReference>
<evidence type="ECO:0000256" key="5">
    <source>
        <dbReference type="ARBA" id="ARBA00023163"/>
    </source>
</evidence>
<keyword evidence="2" id="KW-0805">Transcription regulation</keyword>